<evidence type="ECO:0000313" key="3">
    <source>
        <dbReference type="Proteomes" id="UP000541810"/>
    </source>
</evidence>
<comment type="caution">
    <text evidence="2">The sequence shown here is derived from an EMBL/GenBank/DDBJ whole genome shotgun (WGS) entry which is preliminary data.</text>
</comment>
<dbReference type="Pfam" id="PF05258">
    <property type="entry name" value="DciA"/>
    <property type="match status" value="1"/>
</dbReference>
<dbReference type="EMBL" id="JACHGY010000001">
    <property type="protein sequence ID" value="MBB6428502.1"/>
    <property type="molecule type" value="Genomic_DNA"/>
</dbReference>
<accession>A0A7X0H3A7</accession>
<organism evidence="2 3">
    <name type="scientific">Algisphaera agarilytica</name>
    <dbReference type="NCBI Taxonomy" id="1385975"/>
    <lineage>
        <taxon>Bacteria</taxon>
        <taxon>Pseudomonadati</taxon>
        <taxon>Planctomycetota</taxon>
        <taxon>Phycisphaerae</taxon>
        <taxon>Phycisphaerales</taxon>
        <taxon>Phycisphaeraceae</taxon>
        <taxon>Algisphaera</taxon>
    </lineage>
</organism>
<protein>
    <submittedName>
        <fullName evidence="2">Putative nucleic acid-binding Zn ribbon protein</fullName>
    </submittedName>
</protein>
<name>A0A7X0H3A7_9BACT</name>
<dbReference type="InterPro" id="IPR007922">
    <property type="entry name" value="DciA-like"/>
</dbReference>
<dbReference type="RefSeq" id="WP_184675704.1">
    <property type="nucleotide sequence ID" value="NZ_JACHGY010000001.1"/>
</dbReference>
<gene>
    <name evidence="2" type="ORF">HNQ40_000308</name>
</gene>
<dbReference type="AlphaFoldDB" id="A0A7X0H3A7"/>
<feature type="compositionally biased region" description="Basic and acidic residues" evidence="1">
    <location>
        <begin position="9"/>
        <end position="20"/>
    </location>
</feature>
<proteinExistence type="predicted"/>
<reference evidence="2 3" key="1">
    <citation type="submission" date="2020-08" db="EMBL/GenBank/DDBJ databases">
        <title>Genomic Encyclopedia of Type Strains, Phase IV (KMG-IV): sequencing the most valuable type-strain genomes for metagenomic binning, comparative biology and taxonomic classification.</title>
        <authorList>
            <person name="Goeker M."/>
        </authorList>
    </citation>
    <scope>NUCLEOTIDE SEQUENCE [LARGE SCALE GENOMIC DNA]</scope>
    <source>
        <strain evidence="2 3">DSM 103725</strain>
    </source>
</reference>
<dbReference type="Proteomes" id="UP000541810">
    <property type="component" value="Unassembled WGS sequence"/>
</dbReference>
<sequence>MSESPQDQTARRHVEALRERRVKPQPDLSLGFLADQFKREVARPFKQLGDLVELWNELLPEEVAAGTRLEALQRGVLTVAVDSSARLYEVDRRLREGLERELVTRHKGAAFRKVKLRVEAAGWLMDDE</sequence>
<evidence type="ECO:0000256" key="1">
    <source>
        <dbReference type="SAM" id="MobiDB-lite"/>
    </source>
</evidence>
<keyword evidence="3" id="KW-1185">Reference proteome</keyword>
<evidence type="ECO:0000313" key="2">
    <source>
        <dbReference type="EMBL" id="MBB6428502.1"/>
    </source>
</evidence>
<feature type="region of interest" description="Disordered" evidence="1">
    <location>
        <begin position="1"/>
        <end position="20"/>
    </location>
</feature>